<keyword evidence="2" id="KW-1185">Reference proteome</keyword>
<evidence type="ECO:0000313" key="1">
    <source>
        <dbReference type="EMBL" id="KAI8431196.1"/>
    </source>
</evidence>
<protein>
    <submittedName>
        <fullName evidence="1">Uncharacterized protein</fullName>
    </submittedName>
</protein>
<organism evidence="1 2">
    <name type="scientific">Choristoneura fumiferana</name>
    <name type="common">Spruce budworm moth</name>
    <name type="synonym">Archips fumiferana</name>
    <dbReference type="NCBI Taxonomy" id="7141"/>
    <lineage>
        <taxon>Eukaryota</taxon>
        <taxon>Metazoa</taxon>
        <taxon>Ecdysozoa</taxon>
        <taxon>Arthropoda</taxon>
        <taxon>Hexapoda</taxon>
        <taxon>Insecta</taxon>
        <taxon>Pterygota</taxon>
        <taxon>Neoptera</taxon>
        <taxon>Endopterygota</taxon>
        <taxon>Lepidoptera</taxon>
        <taxon>Glossata</taxon>
        <taxon>Ditrysia</taxon>
        <taxon>Tortricoidea</taxon>
        <taxon>Tortricidae</taxon>
        <taxon>Tortricinae</taxon>
        <taxon>Choristoneura</taxon>
    </lineage>
</organism>
<name>A0ACC0K482_CHOFU</name>
<sequence length="148" mass="16075">MIDQESQVKDTLVWLLWQLFRISRGEQLPLPLPPGDALDIGKSNTRMYQLTVSPTSGSPPKLRSWPPTLPQHAGPSAARADSFTDLGLHDKKISMGNDSFTNHGFHNKHIKVEGFIWGVATKTVTTAEIIPDIKGIARGEEGGAAAPP</sequence>
<dbReference type="EMBL" id="CM046131">
    <property type="protein sequence ID" value="KAI8431196.1"/>
    <property type="molecule type" value="Genomic_DNA"/>
</dbReference>
<gene>
    <name evidence="1" type="ORF">MSG28_001234</name>
</gene>
<dbReference type="Proteomes" id="UP001064048">
    <property type="component" value="Chromosome Z"/>
</dbReference>
<evidence type="ECO:0000313" key="2">
    <source>
        <dbReference type="Proteomes" id="UP001064048"/>
    </source>
</evidence>
<proteinExistence type="predicted"/>
<reference evidence="1 2" key="1">
    <citation type="journal article" date="2022" name="Genome Biol. Evol.">
        <title>The Spruce Budworm Genome: Reconstructing the Evolutionary History of Antifreeze Proteins.</title>
        <authorList>
            <person name="Beliveau C."/>
            <person name="Gagne P."/>
            <person name="Picq S."/>
            <person name="Vernygora O."/>
            <person name="Keeling C.I."/>
            <person name="Pinkney K."/>
            <person name="Doucet D."/>
            <person name="Wen F."/>
            <person name="Johnston J.S."/>
            <person name="Maaroufi H."/>
            <person name="Boyle B."/>
            <person name="Laroche J."/>
            <person name="Dewar K."/>
            <person name="Juretic N."/>
            <person name="Blackburn G."/>
            <person name="Nisole A."/>
            <person name="Brunet B."/>
            <person name="Brandao M."/>
            <person name="Lumley L."/>
            <person name="Duan J."/>
            <person name="Quan G."/>
            <person name="Lucarotti C.J."/>
            <person name="Roe A.D."/>
            <person name="Sperling F.A.H."/>
            <person name="Levesque R.C."/>
            <person name="Cusson M."/>
        </authorList>
    </citation>
    <scope>NUCLEOTIDE SEQUENCE [LARGE SCALE GENOMIC DNA]</scope>
    <source>
        <strain evidence="1">Glfc:IPQL:Cfum</strain>
    </source>
</reference>
<accession>A0ACC0K482</accession>
<comment type="caution">
    <text evidence="1">The sequence shown here is derived from an EMBL/GenBank/DDBJ whole genome shotgun (WGS) entry which is preliminary data.</text>
</comment>